<accession>A0ABX5L469</accession>
<gene>
    <name evidence="2" type="ORF">DC078_04240</name>
</gene>
<evidence type="ECO:0000313" key="2">
    <source>
        <dbReference type="EMBL" id="PWD93034.1"/>
    </source>
</evidence>
<dbReference type="Proteomes" id="UP000245217">
    <property type="component" value="Unassembled WGS sequence"/>
</dbReference>
<reference evidence="3" key="1">
    <citation type="submission" date="2018-05" db="EMBL/GenBank/DDBJ databases">
        <title>Ignatzschineria dubaiensis sp. nov., isolated from necrotic foot tissues of dromedaries (Camelus dromedarius) and associated maggots in Dubai, United Arab Emirates.</title>
        <authorList>
            <person name="Tsang C.C."/>
            <person name="Tang J.Y.M."/>
            <person name="Fong J.Y.H."/>
            <person name="Kinne J."/>
            <person name="Lee H.H."/>
            <person name="Joseph M."/>
            <person name="Jose S."/>
            <person name="Schuster R.K."/>
            <person name="Tang Y."/>
            <person name="Sivakumar S."/>
            <person name="Chen J.H.K."/>
            <person name="Teng J.L.L."/>
            <person name="Lau S.K.P."/>
            <person name="Wernery U."/>
            <person name="Woo P.C.Y."/>
        </authorList>
    </citation>
    <scope>NUCLEOTIDE SEQUENCE [LARGE SCALE GENOMIC DNA]</scope>
    <source>
        <strain evidence="3">UAE-HKU58</strain>
    </source>
</reference>
<proteinExistence type="predicted"/>
<protein>
    <recommendedName>
        <fullName evidence="4">DUF2730 domain-containing protein</fullName>
    </recommendedName>
</protein>
<sequence length="104" mass="11989">MGETFMSLIEFLEKYWVFLLNGVIFPAFWYALGKTFAHKSELDVEKKRITTLENKVENLPSVTDFHELSKKMVSIDGELKSINKDIVHITKNLDLLVQAAQKSK</sequence>
<evidence type="ECO:0000313" key="3">
    <source>
        <dbReference type="Proteomes" id="UP000245217"/>
    </source>
</evidence>
<keyword evidence="1" id="KW-0812">Transmembrane</keyword>
<evidence type="ECO:0000256" key="1">
    <source>
        <dbReference type="SAM" id="Phobius"/>
    </source>
</evidence>
<feature type="transmembrane region" description="Helical" evidence="1">
    <location>
        <begin position="15"/>
        <end position="32"/>
    </location>
</feature>
<keyword evidence="1" id="KW-0472">Membrane</keyword>
<dbReference type="EMBL" id="QEWV01000003">
    <property type="protein sequence ID" value="PWD93034.1"/>
    <property type="molecule type" value="Genomic_DNA"/>
</dbReference>
<organism evidence="2 3">
    <name type="scientific">Ignatzschineria cameli</name>
    <dbReference type="NCBI Taxonomy" id="2182793"/>
    <lineage>
        <taxon>Bacteria</taxon>
        <taxon>Pseudomonadati</taxon>
        <taxon>Pseudomonadota</taxon>
        <taxon>Gammaproteobacteria</taxon>
        <taxon>Cardiobacteriales</taxon>
        <taxon>Ignatzschineriaceae</taxon>
        <taxon>Ignatzschineria</taxon>
    </lineage>
</organism>
<dbReference type="Pfam" id="PF10805">
    <property type="entry name" value="DUF2730"/>
    <property type="match status" value="1"/>
</dbReference>
<keyword evidence="1" id="KW-1133">Transmembrane helix</keyword>
<keyword evidence="3" id="KW-1185">Reference proteome</keyword>
<evidence type="ECO:0008006" key="4">
    <source>
        <dbReference type="Google" id="ProtNLM"/>
    </source>
</evidence>
<name>A0ABX5L469_9GAMM</name>
<dbReference type="InterPro" id="IPR020269">
    <property type="entry name" value="Phage_Mu_Releasin"/>
</dbReference>
<comment type="caution">
    <text evidence="2">The sequence shown here is derived from an EMBL/GenBank/DDBJ whole genome shotgun (WGS) entry which is preliminary data.</text>
</comment>